<sequence>MAEEPSLSQKATQLALDVANGRHPLSKFVPPALLLADAALSAGVIWKIPYTEIDWTAYMEQIAQVVSGERDYTKIQGGTGPLVYPAAHVYLYTGLYHLTGEGKNILLAQQLFGVLYMTTLALVMACYWKAKAPPYIFPMLILSKRLHSIFMLRCFNDCFAVLFLWLAIFCLQRRSWQLGALFYTIGVGVKMTLLLALPAVAVILFLGAGFASSLRLAAMMGLVQVLLGAPFLAENATGYLGRAFELSRAFLFEWTVNWRFLGPSIFSSWAFSMALVYSHITALVVFSFSWLKPGGKSLPDVVGAVVRGRSPFTPTEQKAVSRDVTPQYILTTLLTANVIGLLFARSLHYQFYAYLAWATPFLLWRSGLDPVRQYVLWGAQEWAWNEFPSTPTSSGIVVGVMAMTVTRVWWESRGGLASPQGATVKSEKAKQ</sequence>
<evidence type="ECO:0000256" key="11">
    <source>
        <dbReference type="ARBA" id="ARBA00044743"/>
    </source>
</evidence>
<dbReference type="Pfam" id="PF05208">
    <property type="entry name" value="ALG3"/>
    <property type="match status" value="1"/>
</dbReference>
<feature type="transmembrane region" description="Helical" evidence="14">
    <location>
        <begin position="150"/>
        <end position="169"/>
    </location>
</feature>
<evidence type="ECO:0000256" key="1">
    <source>
        <dbReference type="ARBA" id="ARBA00004477"/>
    </source>
</evidence>
<comment type="subcellular location">
    <subcellularLocation>
        <location evidence="1 14">Endoplasmic reticulum membrane</location>
        <topology evidence="1 14">Multi-pass membrane protein</topology>
    </subcellularLocation>
</comment>
<evidence type="ECO:0000256" key="6">
    <source>
        <dbReference type="ARBA" id="ARBA00022679"/>
    </source>
</evidence>
<reference evidence="15" key="1">
    <citation type="submission" date="2023-06" db="EMBL/GenBank/DDBJ databases">
        <title>Genome-scale phylogeny and comparative genomics of the fungal order Sordariales.</title>
        <authorList>
            <consortium name="Lawrence Berkeley National Laboratory"/>
            <person name="Hensen N."/>
            <person name="Bonometti L."/>
            <person name="Westerberg I."/>
            <person name="Brannstrom I.O."/>
            <person name="Guillou S."/>
            <person name="Cros-Aarteil S."/>
            <person name="Calhoun S."/>
            <person name="Haridas S."/>
            <person name="Kuo A."/>
            <person name="Mondo S."/>
            <person name="Pangilinan J."/>
            <person name="Riley R."/>
            <person name="LaButti K."/>
            <person name="Andreopoulos B."/>
            <person name="Lipzen A."/>
            <person name="Chen C."/>
            <person name="Yanf M."/>
            <person name="Daum C."/>
            <person name="Ng V."/>
            <person name="Clum A."/>
            <person name="Steindorff A."/>
            <person name="Ohm R."/>
            <person name="Martin F."/>
            <person name="Silar P."/>
            <person name="Natvig D."/>
            <person name="Lalanne C."/>
            <person name="Gautier V."/>
            <person name="Ament-velasquez S.L."/>
            <person name="Kruys A."/>
            <person name="Hutchinson M.I."/>
            <person name="Powell A.J."/>
            <person name="Barry K."/>
            <person name="Miller A.N."/>
            <person name="Grigoriev I.V."/>
            <person name="Debuchy R."/>
            <person name="Gladieux P."/>
            <person name="Thoren M.H."/>
            <person name="Johannesson H."/>
        </authorList>
    </citation>
    <scope>NUCLEOTIDE SEQUENCE</scope>
    <source>
        <strain evidence="15">SMH3187-1</strain>
    </source>
</reference>
<dbReference type="PANTHER" id="PTHR12646">
    <property type="entry name" value="NOT56 - RELATED"/>
    <property type="match status" value="1"/>
</dbReference>
<dbReference type="InterPro" id="IPR007873">
    <property type="entry name" value="Glycosyltransferase_ALG3"/>
</dbReference>
<dbReference type="Proteomes" id="UP001172155">
    <property type="component" value="Unassembled WGS sequence"/>
</dbReference>
<dbReference type="GO" id="GO:0005789">
    <property type="term" value="C:endoplasmic reticulum membrane"/>
    <property type="evidence" value="ECO:0007669"/>
    <property type="project" value="UniProtKB-SubCell"/>
</dbReference>
<evidence type="ECO:0000256" key="12">
    <source>
        <dbReference type="ARBA" id="ARBA00049506"/>
    </source>
</evidence>
<evidence type="ECO:0000256" key="8">
    <source>
        <dbReference type="ARBA" id="ARBA00022824"/>
    </source>
</evidence>
<evidence type="ECO:0000256" key="7">
    <source>
        <dbReference type="ARBA" id="ARBA00022692"/>
    </source>
</evidence>
<dbReference type="AlphaFoldDB" id="A0AA40EQ66"/>
<keyword evidence="5 14" id="KW-0328">Glycosyltransferase</keyword>
<keyword evidence="8 14" id="KW-0256">Endoplasmic reticulum</keyword>
<keyword evidence="16" id="KW-1185">Reference proteome</keyword>
<evidence type="ECO:0000313" key="16">
    <source>
        <dbReference type="Proteomes" id="UP001172155"/>
    </source>
</evidence>
<evidence type="ECO:0000256" key="3">
    <source>
        <dbReference type="ARBA" id="ARBA00011964"/>
    </source>
</evidence>
<evidence type="ECO:0000256" key="2">
    <source>
        <dbReference type="ARBA" id="ARBA00004922"/>
    </source>
</evidence>
<keyword evidence="9 14" id="KW-1133">Transmembrane helix</keyword>
<gene>
    <name evidence="15" type="ORF">B0T18DRAFT_371398</name>
</gene>
<feature type="transmembrane region" description="Helical" evidence="14">
    <location>
        <begin position="269"/>
        <end position="291"/>
    </location>
</feature>
<feature type="transmembrane region" description="Helical" evidence="14">
    <location>
        <begin position="111"/>
        <end position="130"/>
    </location>
</feature>
<evidence type="ECO:0000256" key="14">
    <source>
        <dbReference type="RuleBase" id="RU364047"/>
    </source>
</evidence>
<evidence type="ECO:0000313" key="15">
    <source>
        <dbReference type="EMBL" id="KAK0743481.1"/>
    </source>
</evidence>
<keyword evidence="6 14" id="KW-0808">Transferase</keyword>
<proteinExistence type="inferred from homology"/>
<accession>A0AA40EQ66</accession>
<comment type="similarity">
    <text evidence="13">Belongs to the glycosyltransferase ALG3 family.</text>
</comment>
<dbReference type="EMBL" id="JAUKUD010000005">
    <property type="protein sequence ID" value="KAK0743481.1"/>
    <property type="molecule type" value="Genomic_DNA"/>
</dbReference>
<dbReference type="EC" id="2.4.1.258" evidence="3 14"/>
<evidence type="ECO:0000256" key="4">
    <source>
        <dbReference type="ARBA" id="ARBA00015561"/>
    </source>
</evidence>
<evidence type="ECO:0000256" key="10">
    <source>
        <dbReference type="ARBA" id="ARBA00023136"/>
    </source>
</evidence>
<feature type="transmembrane region" description="Helical" evidence="14">
    <location>
        <begin position="181"/>
        <end position="208"/>
    </location>
</feature>
<keyword evidence="10 14" id="KW-0472">Membrane</keyword>
<comment type="catalytic activity">
    <reaction evidence="12 14">
        <text>an alpha-D-Man-(1-&gt;2)-alpha-D-Man-(1-&gt;2)-alpha-D-Man-(1-&gt;3)-[alpha-D-Man-(1-&gt;6)]-beta-D-Man-(1-&gt;4)-beta-D-GlcNAc-(1-&gt;4)-alpha-D-GlcNAc-diphospho-di-trans,poly-cis-dolichol + a di-trans,poly-cis-dolichyl beta-D-mannosyl phosphate = an alpha-D-Man-(1-&gt;2)-alpha-D-Man-(1-&gt;2)-alpha-D-Man-(1-&gt;3)-[alpha-D-Man-(1-&gt;3)-alpha-D-Man-(1-&gt;6)]-beta-D-Man-(1-&gt;4)-beta-D-GlcNAc-(1-&gt;4)-alpha-D-GlcNAc-diphospho-di-trans,poly-cis-dolichol + a di-trans,poly-cis-dolichyl phosphate + H(+)</text>
        <dbReference type="Rhea" id="RHEA:29527"/>
        <dbReference type="Rhea" id="RHEA-COMP:19498"/>
        <dbReference type="Rhea" id="RHEA-COMP:19501"/>
        <dbReference type="Rhea" id="RHEA-COMP:19516"/>
        <dbReference type="Rhea" id="RHEA-COMP:19517"/>
        <dbReference type="ChEBI" id="CHEBI:15378"/>
        <dbReference type="ChEBI" id="CHEBI:57683"/>
        <dbReference type="ChEBI" id="CHEBI:58211"/>
        <dbReference type="ChEBI" id="CHEBI:132515"/>
        <dbReference type="ChEBI" id="CHEBI:132516"/>
        <dbReference type="EC" id="2.4.1.258"/>
    </reaction>
    <physiologicalReaction direction="left-to-right" evidence="12 14">
        <dbReference type="Rhea" id="RHEA:29528"/>
    </physiologicalReaction>
</comment>
<feature type="transmembrane region" description="Helical" evidence="14">
    <location>
        <begin position="327"/>
        <end position="344"/>
    </location>
</feature>
<evidence type="ECO:0000256" key="13">
    <source>
        <dbReference type="ARBA" id="ARBA00093457"/>
    </source>
</evidence>
<keyword evidence="7 14" id="KW-0812">Transmembrane</keyword>
<dbReference type="PANTHER" id="PTHR12646:SF0">
    <property type="entry name" value="DOL-P-MAN:MAN(5)GLCNAC(2)-PP-DOL ALPHA-1,3-MANNOSYLTRANSFERASE"/>
    <property type="match status" value="1"/>
</dbReference>
<comment type="function">
    <text evidence="11 14">Dol-P-Man:Man(5)GlcNAc(2)-PP-Dol alpha-1,3-mannosyltransferase that operates in the biosynthetic pathway of dolichol-linked oligosaccharides, the glycan precursors employed in protein asparagine (N)-glycosylation. The assembly of dolichol-linked oligosaccharides begins on the cytosolic side of the endoplasmic reticulum membrane and finishes in its lumen. The sequential addition of sugars to dolichol pyrophosphate produces dolichol-linked oligosaccharides containing fourteen sugars, including two GlcNAcs, nine mannoses and three glucoses. Once assembled, the oligosaccharide is transferred from the lipid to nascent proteins by oligosaccharyltransferases. In the lumen of the endoplasmic reticulum, adds the first dolichyl beta-D-mannosyl phosphate derived mannose in an alpha-1,3 linkage to Man(5)GlcNAc(2)-PP-dolichol to produce Man(6)GlcNAc(2)-PP-dolichol.</text>
</comment>
<comment type="caution">
    <text evidence="15">The sequence shown here is derived from an EMBL/GenBank/DDBJ whole genome shotgun (WGS) entry which is preliminary data.</text>
</comment>
<evidence type="ECO:0000256" key="5">
    <source>
        <dbReference type="ARBA" id="ARBA00022676"/>
    </source>
</evidence>
<protein>
    <recommendedName>
        <fullName evidence="4 14">Dol-P-Man:Man(5)GlcNAc(2)-PP-Dol alpha-1,3-mannosyltransferase</fullName>
        <ecNumber evidence="3 14">2.4.1.258</ecNumber>
    </recommendedName>
    <alternativeName>
        <fullName evidence="14">Dol-P-Man-dependent alpha(1-3)-mannosyltransferase</fullName>
    </alternativeName>
</protein>
<evidence type="ECO:0000256" key="9">
    <source>
        <dbReference type="ARBA" id="ARBA00022989"/>
    </source>
</evidence>
<dbReference type="GO" id="GO:0052925">
    <property type="term" value="F:dol-P-Man:Man(5)GlcNAc(2)-PP-Dol alpha-1,3-mannosyltransferase activity"/>
    <property type="evidence" value="ECO:0007669"/>
    <property type="project" value="UniProtKB-EC"/>
</dbReference>
<comment type="pathway">
    <text evidence="2 14">Protein modification; protein glycosylation.</text>
</comment>
<name>A0AA40EQ66_9PEZI</name>
<organism evidence="15 16">
    <name type="scientific">Schizothecium vesticola</name>
    <dbReference type="NCBI Taxonomy" id="314040"/>
    <lineage>
        <taxon>Eukaryota</taxon>
        <taxon>Fungi</taxon>
        <taxon>Dikarya</taxon>
        <taxon>Ascomycota</taxon>
        <taxon>Pezizomycotina</taxon>
        <taxon>Sordariomycetes</taxon>
        <taxon>Sordariomycetidae</taxon>
        <taxon>Sordariales</taxon>
        <taxon>Schizotheciaceae</taxon>
        <taxon>Schizothecium</taxon>
    </lineage>
</organism>